<gene>
    <name evidence="1" type="ORF">S01H1_86207</name>
</gene>
<organism evidence="1">
    <name type="scientific">marine sediment metagenome</name>
    <dbReference type="NCBI Taxonomy" id="412755"/>
    <lineage>
        <taxon>unclassified sequences</taxon>
        <taxon>metagenomes</taxon>
        <taxon>ecological metagenomes</taxon>
    </lineage>
</organism>
<dbReference type="EMBL" id="BARS01059586">
    <property type="protein sequence ID" value="GAG46486.1"/>
    <property type="molecule type" value="Genomic_DNA"/>
</dbReference>
<accession>X0ZDS6</accession>
<name>X0ZDS6_9ZZZZ</name>
<sequence length="39" mass="3857">LSGTTLVNKADADDINKMPALGLAATTVASGSALQVIQT</sequence>
<dbReference type="AlphaFoldDB" id="X0ZDS6"/>
<feature type="non-terminal residue" evidence="1">
    <location>
        <position position="39"/>
    </location>
</feature>
<reference evidence="1" key="1">
    <citation type="journal article" date="2014" name="Front. Microbiol.">
        <title>High frequency of phylogenetically diverse reductive dehalogenase-homologous genes in deep subseafloor sedimentary metagenomes.</title>
        <authorList>
            <person name="Kawai M."/>
            <person name="Futagami T."/>
            <person name="Toyoda A."/>
            <person name="Takaki Y."/>
            <person name="Nishi S."/>
            <person name="Hori S."/>
            <person name="Arai W."/>
            <person name="Tsubouchi T."/>
            <person name="Morono Y."/>
            <person name="Uchiyama I."/>
            <person name="Ito T."/>
            <person name="Fujiyama A."/>
            <person name="Inagaki F."/>
            <person name="Takami H."/>
        </authorList>
    </citation>
    <scope>NUCLEOTIDE SEQUENCE</scope>
    <source>
        <strain evidence="1">Expedition CK06-06</strain>
    </source>
</reference>
<feature type="non-terminal residue" evidence="1">
    <location>
        <position position="1"/>
    </location>
</feature>
<proteinExistence type="predicted"/>
<protein>
    <submittedName>
        <fullName evidence="1">Uncharacterized protein</fullName>
    </submittedName>
</protein>
<evidence type="ECO:0000313" key="1">
    <source>
        <dbReference type="EMBL" id="GAG46486.1"/>
    </source>
</evidence>
<comment type="caution">
    <text evidence="1">The sequence shown here is derived from an EMBL/GenBank/DDBJ whole genome shotgun (WGS) entry which is preliminary data.</text>
</comment>